<dbReference type="EMBL" id="VTRV01000076">
    <property type="protein sequence ID" value="TZF89692.1"/>
    <property type="molecule type" value="Genomic_DNA"/>
</dbReference>
<reference evidence="2 3" key="1">
    <citation type="submission" date="2019-08" db="EMBL/GenBank/DDBJ databases">
        <title>Draft genome sequence of Lysobacter sp. UKS-15.</title>
        <authorList>
            <person name="Im W.-T."/>
        </authorList>
    </citation>
    <scope>NUCLEOTIDE SEQUENCE [LARGE SCALE GENOMIC DNA]</scope>
    <source>
        <strain evidence="2 3">UKS-15</strain>
    </source>
</reference>
<protein>
    <recommendedName>
        <fullName evidence="1">DSP-PTPase phosphatase fused to NAD+ Kinase domain-containing protein</fullName>
    </recommendedName>
</protein>
<gene>
    <name evidence="2" type="ORF">FW784_08255</name>
</gene>
<dbReference type="Pfam" id="PF22741">
    <property type="entry name" value="PTP-NADK"/>
    <property type="match status" value="1"/>
</dbReference>
<dbReference type="OrthoDB" id="270335at2"/>
<accession>A0A5D8Z6G8</accession>
<comment type="caution">
    <text evidence="2">The sequence shown here is derived from an EMBL/GenBank/DDBJ whole genome shotgun (WGS) entry which is preliminary data.</text>
</comment>
<evidence type="ECO:0000313" key="3">
    <source>
        <dbReference type="Proteomes" id="UP000323164"/>
    </source>
</evidence>
<keyword evidence="3" id="KW-1185">Reference proteome</keyword>
<dbReference type="Proteomes" id="UP000323164">
    <property type="component" value="Unassembled WGS sequence"/>
</dbReference>
<name>A0A5D8Z6G8_9GAMM</name>
<dbReference type="AlphaFoldDB" id="A0A5D8Z6G8"/>
<organism evidence="2 3">
    <name type="scientific">Cognatilysobacter lacus</name>
    <dbReference type="NCBI Taxonomy" id="1643323"/>
    <lineage>
        <taxon>Bacteria</taxon>
        <taxon>Pseudomonadati</taxon>
        <taxon>Pseudomonadota</taxon>
        <taxon>Gammaproteobacteria</taxon>
        <taxon>Lysobacterales</taxon>
        <taxon>Lysobacteraceae</taxon>
        <taxon>Cognatilysobacter</taxon>
    </lineage>
</organism>
<dbReference type="Gene3D" id="3.90.190.10">
    <property type="entry name" value="Protein tyrosine phosphatase superfamily"/>
    <property type="match status" value="1"/>
</dbReference>
<evidence type="ECO:0000259" key="1">
    <source>
        <dbReference type="Pfam" id="PF22741"/>
    </source>
</evidence>
<sequence length="174" mass="18289">MSRFTCCTALRANSDSSDLPRLSPFGGSVTAPTCYAKDHYAGGQPTPGQLAELERAGVRTVINLRAADEPVDYDEAAEAGRLGLGYVAFPITGAADLDRERAQHFGALLDKARREGGVLIHCASANRVGAMVALDEALNRGRTIDAALELGRAAGLKALEPAVVALAEREGARR</sequence>
<dbReference type="InterPro" id="IPR029021">
    <property type="entry name" value="Prot-tyrosine_phosphatase-like"/>
</dbReference>
<evidence type="ECO:0000313" key="2">
    <source>
        <dbReference type="EMBL" id="TZF89692.1"/>
    </source>
</evidence>
<proteinExistence type="predicted"/>
<dbReference type="SUPFAM" id="SSF52799">
    <property type="entry name" value="(Phosphotyrosine protein) phosphatases II"/>
    <property type="match status" value="1"/>
</dbReference>
<feature type="domain" description="DSP-PTPase phosphatase fused to NAD+ Kinase" evidence="1">
    <location>
        <begin position="40"/>
        <end position="148"/>
    </location>
</feature>
<dbReference type="InterPro" id="IPR055214">
    <property type="entry name" value="PTP-NADK"/>
</dbReference>